<feature type="transmembrane region" description="Helical" evidence="1">
    <location>
        <begin position="20"/>
        <end position="41"/>
    </location>
</feature>
<feature type="transmembrane region" description="Helical" evidence="1">
    <location>
        <begin position="80"/>
        <end position="97"/>
    </location>
</feature>
<proteinExistence type="predicted"/>
<evidence type="ECO:0000313" key="3">
    <source>
        <dbReference type="Proteomes" id="UP000010420"/>
    </source>
</evidence>
<dbReference type="Proteomes" id="UP000010420">
    <property type="component" value="Unassembled WGS sequence"/>
</dbReference>
<organism evidence="2 3">
    <name type="scientific">Clostridium celatum DSM 1785</name>
    <dbReference type="NCBI Taxonomy" id="545697"/>
    <lineage>
        <taxon>Bacteria</taxon>
        <taxon>Bacillati</taxon>
        <taxon>Bacillota</taxon>
        <taxon>Clostridia</taxon>
        <taxon>Eubacteriales</taxon>
        <taxon>Clostridiaceae</taxon>
        <taxon>Clostridium</taxon>
    </lineage>
</organism>
<dbReference type="STRING" id="545697.HMPREF0216_01702"/>
<evidence type="ECO:0000256" key="1">
    <source>
        <dbReference type="SAM" id="Phobius"/>
    </source>
</evidence>
<dbReference type="PANTHER" id="PTHR38468:SF1">
    <property type="entry name" value="SLL0939 PROTEIN"/>
    <property type="match status" value="1"/>
</dbReference>
<accession>L1QH34</accession>
<dbReference type="Pfam" id="PF07784">
    <property type="entry name" value="DUF1622"/>
    <property type="match status" value="1"/>
</dbReference>
<name>L1QH34_9CLOT</name>
<protein>
    <recommendedName>
        <fullName evidence="4">DUF1622 domain-containing protein</fullName>
    </recommendedName>
</protein>
<dbReference type="RefSeq" id="WP_005213280.1">
    <property type="nucleotide sequence ID" value="NZ_KB291642.1"/>
</dbReference>
<keyword evidence="1" id="KW-0472">Membrane</keyword>
<dbReference type="InterPro" id="IPR012427">
    <property type="entry name" value="DUF1622"/>
</dbReference>
<evidence type="ECO:0000313" key="2">
    <source>
        <dbReference type="EMBL" id="EKY26892.1"/>
    </source>
</evidence>
<dbReference type="PANTHER" id="PTHR38468">
    <property type="entry name" value="SLL0939 PROTEIN"/>
    <property type="match status" value="1"/>
</dbReference>
<dbReference type="PATRIC" id="fig|545697.3.peg.1676"/>
<dbReference type="eggNOG" id="COG4828">
    <property type="taxonomic scope" value="Bacteria"/>
</dbReference>
<comment type="caution">
    <text evidence="2">The sequence shown here is derived from an EMBL/GenBank/DDBJ whole genome shotgun (WGS) entry which is preliminary data.</text>
</comment>
<dbReference type="AlphaFoldDB" id="L1QH34"/>
<keyword evidence="1" id="KW-0812">Transmembrane</keyword>
<keyword evidence="3" id="KW-1185">Reference proteome</keyword>
<dbReference type="EMBL" id="AMEZ01000050">
    <property type="protein sequence ID" value="EKY26892.1"/>
    <property type="molecule type" value="Genomic_DNA"/>
</dbReference>
<keyword evidence="1" id="KW-1133">Transmembrane helix</keyword>
<gene>
    <name evidence="2" type="ORF">HMPREF0216_01702</name>
</gene>
<sequence>MLENLFNTYLPHLINLLEGMGIIILLIGAFTAFFNFFRTFFTKKDYKIKLNFANSLVTCLDFKLAAEILKTVIIKDLDDLILIGTIFILRIIMTFVLEREIRIEEKK</sequence>
<evidence type="ECO:0008006" key="4">
    <source>
        <dbReference type="Google" id="ProtNLM"/>
    </source>
</evidence>
<reference evidence="2 3" key="1">
    <citation type="submission" date="2012-05" db="EMBL/GenBank/DDBJ databases">
        <authorList>
            <person name="Weinstock G."/>
            <person name="Sodergren E."/>
            <person name="Lobos E.A."/>
            <person name="Fulton L."/>
            <person name="Fulton R."/>
            <person name="Courtney L."/>
            <person name="Fronick C."/>
            <person name="O'Laughlin M."/>
            <person name="Godfrey J."/>
            <person name="Wilson R.M."/>
            <person name="Miner T."/>
            <person name="Farmer C."/>
            <person name="Delehaunty K."/>
            <person name="Cordes M."/>
            <person name="Minx P."/>
            <person name="Tomlinson C."/>
            <person name="Chen J."/>
            <person name="Wollam A."/>
            <person name="Pepin K.H."/>
            <person name="Bhonagiri V."/>
            <person name="Zhang X."/>
            <person name="Suruliraj S."/>
            <person name="Warren W."/>
            <person name="Mitreva M."/>
            <person name="Mardis E.R."/>
            <person name="Wilson R.K."/>
        </authorList>
    </citation>
    <scope>NUCLEOTIDE SEQUENCE [LARGE SCALE GENOMIC DNA]</scope>
    <source>
        <strain evidence="2 3">DSM 1785</strain>
    </source>
</reference>
<dbReference type="HOGENOM" id="CLU_136765_2_0_9"/>